<dbReference type="Pfam" id="PF16976">
    <property type="entry name" value="RcpC"/>
    <property type="match status" value="1"/>
</dbReference>
<reference evidence="4 5" key="1">
    <citation type="journal article" date="2019" name="Int. J. Syst. Evol. Microbiol.">
        <title>The Global Catalogue of Microorganisms (GCM) 10K type strain sequencing project: providing services to taxonomists for standard genome sequencing and annotation.</title>
        <authorList>
            <consortium name="The Broad Institute Genomics Platform"/>
            <consortium name="The Broad Institute Genome Sequencing Center for Infectious Disease"/>
            <person name="Wu L."/>
            <person name="Ma J."/>
        </authorList>
    </citation>
    <scope>NUCLEOTIDE SEQUENCE [LARGE SCALE GENOMIC DNA]</scope>
    <source>
        <strain evidence="4 5">JCM 14718</strain>
    </source>
</reference>
<organism evidence="4 5">
    <name type="scientific">Fodinicola feengrottensis</name>
    <dbReference type="NCBI Taxonomy" id="435914"/>
    <lineage>
        <taxon>Bacteria</taxon>
        <taxon>Bacillati</taxon>
        <taxon>Actinomycetota</taxon>
        <taxon>Actinomycetes</taxon>
        <taxon>Mycobacteriales</taxon>
        <taxon>Fodinicola</taxon>
    </lineage>
</organism>
<sequence>MAAALVCLAGLVLLAAGPDPVASQPSPTPSAPRPRLVPPGQVGLTVEIGTSAAQALQVGDRIDVLAATQPGGSATAVVVASDAQVLAVRAADATADHAEAIFIAIPPDAAARIAAIPTEARITVAVLSR</sequence>
<feature type="compositionally biased region" description="Pro residues" evidence="1">
    <location>
        <begin position="26"/>
        <end position="37"/>
    </location>
</feature>
<dbReference type="InterPro" id="IPR031571">
    <property type="entry name" value="RcpC_dom"/>
</dbReference>
<name>A0ABN2IZR4_9ACTN</name>
<evidence type="ECO:0000256" key="2">
    <source>
        <dbReference type="SAM" id="SignalP"/>
    </source>
</evidence>
<feature type="domain" description="Flp pilus assembly protein RcpC/CpaB" evidence="3">
    <location>
        <begin position="36"/>
        <end position="125"/>
    </location>
</feature>
<accession>A0ABN2IZR4</accession>
<feature type="chain" id="PRO_5047243564" description="Flp pilus assembly protein RcpC/CpaB domain-containing protein" evidence="2">
    <location>
        <begin position="16"/>
        <end position="129"/>
    </location>
</feature>
<dbReference type="EMBL" id="BAAANY010000039">
    <property type="protein sequence ID" value="GAA1715128.1"/>
    <property type="molecule type" value="Genomic_DNA"/>
</dbReference>
<evidence type="ECO:0000259" key="3">
    <source>
        <dbReference type="Pfam" id="PF16976"/>
    </source>
</evidence>
<evidence type="ECO:0000313" key="4">
    <source>
        <dbReference type="EMBL" id="GAA1715128.1"/>
    </source>
</evidence>
<evidence type="ECO:0000256" key="1">
    <source>
        <dbReference type="SAM" id="MobiDB-lite"/>
    </source>
</evidence>
<feature type="region of interest" description="Disordered" evidence="1">
    <location>
        <begin position="19"/>
        <end position="38"/>
    </location>
</feature>
<protein>
    <recommendedName>
        <fullName evidence="3">Flp pilus assembly protein RcpC/CpaB domain-containing protein</fullName>
    </recommendedName>
</protein>
<comment type="caution">
    <text evidence="4">The sequence shown here is derived from an EMBL/GenBank/DDBJ whole genome shotgun (WGS) entry which is preliminary data.</text>
</comment>
<evidence type="ECO:0000313" key="5">
    <source>
        <dbReference type="Proteomes" id="UP001500618"/>
    </source>
</evidence>
<feature type="signal peptide" evidence="2">
    <location>
        <begin position="1"/>
        <end position="15"/>
    </location>
</feature>
<keyword evidence="2" id="KW-0732">Signal</keyword>
<dbReference type="Proteomes" id="UP001500618">
    <property type="component" value="Unassembled WGS sequence"/>
</dbReference>
<gene>
    <name evidence="4" type="ORF">GCM10009765_75050</name>
</gene>
<keyword evidence="5" id="KW-1185">Reference proteome</keyword>
<proteinExistence type="predicted"/>